<feature type="transmembrane region" description="Helical" evidence="1">
    <location>
        <begin position="6"/>
        <end position="32"/>
    </location>
</feature>
<evidence type="ECO:0000313" key="2">
    <source>
        <dbReference type="EMBL" id="BED91918.1"/>
    </source>
</evidence>
<keyword evidence="1" id="KW-0812">Transmembrane</keyword>
<accession>A0AA48KX15</accession>
<sequence length="188" mass="21891">MKKNKIFKLTFSSFLGALSLLVSFFTFQMPFLPFLKLEISEFPIYYAVLVFETKTSMMLLFIVAFLKSFFLSNIGLIGFFIRMTLVFLIISVKFYKKSNSKNRIYFFLSIISIILFFTSKTLITYFLWASFNVVPITKLNELVLILALPVNIIKTILNFSLAIILRNKIVDYENCFKNNDLIGKLLNK</sequence>
<protein>
    <recommendedName>
        <fullName evidence="3">Riboflavin transporter</fullName>
    </recommendedName>
</protein>
<evidence type="ECO:0008006" key="3">
    <source>
        <dbReference type="Google" id="ProtNLM"/>
    </source>
</evidence>
<dbReference type="Gene3D" id="1.10.1760.20">
    <property type="match status" value="1"/>
</dbReference>
<feature type="transmembrane region" description="Helical" evidence="1">
    <location>
        <begin position="70"/>
        <end position="92"/>
    </location>
</feature>
<dbReference type="EMBL" id="AP027924">
    <property type="protein sequence ID" value="BED91918.1"/>
    <property type="molecule type" value="Genomic_DNA"/>
</dbReference>
<keyword evidence="1" id="KW-0472">Membrane</keyword>
<keyword evidence="1" id="KW-1133">Transmembrane helix</keyword>
<dbReference type="AlphaFoldDB" id="A0AA48KX15"/>
<reference evidence="2" key="1">
    <citation type="journal article" date="2023" name="ISME J.">
        <title>Emergence of putative energy parasites within Clostridia revealed by genome analysis of a novel endosymbiotic clade.</title>
        <authorList>
            <person name="Takahashi K."/>
            <person name="Kuwahara H."/>
            <person name="Horikawa Y."/>
            <person name="Izawa K."/>
            <person name="Kato D."/>
            <person name="Inagaki T."/>
            <person name="Yuki M."/>
            <person name="Ohkuma M."/>
            <person name="Hongoh Y."/>
        </authorList>
    </citation>
    <scope>NUCLEOTIDE SEQUENCE</scope>
    <source>
        <strain evidence="2">CfP3-15</strain>
    </source>
</reference>
<feature type="transmembrane region" description="Helical" evidence="1">
    <location>
        <begin position="143"/>
        <end position="165"/>
    </location>
</feature>
<gene>
    <name evidence="2" type="ORF">CfP315_0469</name>
</gene>
<dbReference type="Proteomes" id="UP001337580">
    <property type="component" value="Chromosome"/>
</dbReference>
<feature type="transmembrane region" description="Helical" evidence="1">
    <location>
        <begin position="104"/>
        <end position="131"/>
    </location>
</feature>
<feature type="transmembrane region" description="Helical" evidence="1">
    <location>
        <begin position="44"/>
        <end position="64"/>
    </location>
</feature>
<organism evidence="2">
    <name type="scientific">Candidatus Improbicoccus pseudotrichonymphae</name>
    <dbReference type="NCBI Taxonomy" id="3033792"/>
    <lineage>
        <taxon>Bacteria</taxon>
        <taxon>Bacillati</taxon>
        <taxon>Bacillota</taxon>
        <taxon>Clostridia</taxon>
        <taxon>Candidatus Improbicoccus</taxon>
    </lineage>
</organism>
<evidence type="ECO:0000256" key="1">
    <source>
        <dbReference type="SAM" id="Phobius"/>
    </source>
</evidence>
<proteinExistence type="predicted"/>
<dbReference type="KEGG" id="ips:CfP315_0469"/>
<name>A0AA48KX15_9FIRM</name>